<accession>A0AA39TGR1</accession>
<keyword evidence="2" id="KW-1185">Reference proteome</keyword>
<dbReference type="EMBL" id="JAUEPR010000003">
    <property type="protein sequence ID" value="KAK0487976.1"/>
    <property type="molecule type" value="Genomic_DNA"/>
</dbReference>
<gene>
    <name evidence="1" type="ORF">IW261DRAFT_1327544</name>
</gene>
<organism evidence="1 2">
    <name type="scientific">Armillaria novae-zelandiae</name>
    <dbReference type="NCBI Taxonomy" id="153914"/>
    <lineage>
        <taxon>Eukaryota</taxon>
        <taxon>Fungi</taxon>
        <taxon>Dikarya</taxon>
        <taxon>Basidiomycota</taxon>
        <taxon>Agaricomycotina</taxon>
        <taxon>Agaricomycetes</taxon>
        <taxon>Agaricomycetidae</taxon>
        <taxon>Agaricales</taxon>
        <taxon>Marasmiineae</taxon>
        <taxon>Physalacriaceae</taxon>
        <taxon>Armillaria</taxon>
    </lineage>
</organism>
<evidence type="ECO:0000313" key="2">
    <source>
        <dbReference type="Proteomes" id="UP001175227"/>
    </source>
</evidence>
<evidence type="ECO:0000313" key="1">
    <source>
        <dbReference type="EMBL" id="KAK0487976.1"/>
    </source>
</evidence>
<reference evidence="1" key="1">
    <citation type="submission" date="2023-06" db="EMBL/GenBank/DDBJ databases">
        <authorList>
            <consortium name="Lawrence Berkeley National Laboratory"/>
            <person name="Ahrendt S."/>
            <person name="Sahu N."/>
            <person name="Indic B."/>
            <person name="Wong-Bajracharya J."/>
            <person name="Merenyi Z."/>
            <person name="Ke H.-M."/>
            <person name="Monk M."/>
            <person name="Kocsube S."/>
            <person name="Drula E."/>
            <person name="Lipzen A."/>
            <person name="Balint B."/>
            <person name="Henrissat B."/>
            <person name="Andreopoulos B."/>
            <person name="Martin F.M."/>
            <person name="Harder C.B."/>
            <person name="Rigling D."/>
            <person name="Ford K.L."/>
            <person name="Foster G.D."/>
            <person name="Pangilinan J."/>
            <person name="Papanicolaou A."/>
            <person name="Barry K."/>
            <person name="LaButti K."/>
            <person name="Viragh M."/>
            <person name="Koriabine M."/>
            <person name="Yan M."/>
            <person name="Riley R."/>
            <person name="Champramary S."/>
            <person name="Plett K.L."/>
            <person name="Tsai I.J."/>
            <person name="Slot J."/>
            <person name="Sipos G."/>
            <person name="Plett J."/>
            <person name="Nagy L.G."/>
            <person name="Grigoriev I.V."/>
        </authorList>
    </citation>
    <scope>NUCLEOTIDE SEQUENCE</scope>
    <source>
        <strain evidence="1">ICMP 16352</strain>
    </source>
</reference>
<dbReference type="AlphaFoldDB" id="A0AA39TGR1"/>
<dbReference type="Proteomes" id="UP001175227">
    <property type="component" value="Unassembled WGS sequence"/>
</dbReference>
<feature type="non-terminal residue" evidence="1">
    <location>
        <position position="194"/>
    </location>
</feature>
<protein>
    <submittedName>
        <fullName evidence="1">Uncharacterized protein</fullName>
    </submittedName>
</protein>
<sequence>LGCRPTDYKPDRLEFAMYQALCKGFLRSQQGRAALLAGGILGRIAQDFIPNDEVYLGPSSDVLKCGVCFVADGESTPIFWDNALTDDEIDLLCSVYKIETGRRNGNEPQCSFVSWFPKPAAWETSGLNIGFWSSDCESWYQGHLNEINSPNPVLRTTNQWRHSLRFLKRSQKVAQVNERLAAEYLQNIGTFSTS</sequence>
<proteinExistence type="predicted"/>
<name>A0AA39TGR1_9AGAR</name>
<comment type="caution">
    <text evidence="1">The sequence shown here is derived from an EMBL/GenBank/DDBJ whole genome shotgun (WGS) entry which is preliminary data.</text>
</comment>